<accession>A0A1U8BPX0</accession>
<dbReference type="PANTHER" id="PTHR31680">
    <property type="entry name" value="LONGIFOLIA PROTEIN"/>
    <property type="match status" value="1"/>
</dbReference>
<feature type="region of interest" description="Disordered" evidence="1">
    <location>
        <begin position="46"/>
        <end position="102"/>
    </location>
</feature>
<dbReference type="AlphaFoldDB" id="A0A1U8BPX0"/>
<feature type="compositionally biased region" description="Basic and acidic residues" evidence="1">
    <location>
        <begin position="525"/>
        <end position="535"/>
    </location>
</feature>
<name>A0A1U8BPX0_NELNU</name>
<protein>
    <submittedName>
        <fullName evidence="3">Protein LONGIFOLIA 1-like</fullName>
    </submittedName>
</protein>
<dbReference type="OrthoDB" id="1929599at2759"/>
<dbReference type="Pfam" id="PF14383">
    <property type="entry name" value="VARLMGL"/>
    <property type="match status" value="1"/>
</dbReference>
<proteinExistence type="predicted"/>
<organism evidence="2 3">
    <name type="scientific">Nelumbo nucifera</name>
    <name type="common">Sacred lotus</name>
    <dbReference type="NCBI Taxonomy" id="4432"/>
    <lineage>
        <taxon>Eukaryota</taxon>
        <taxon>Viridiplantae</taxon>
        <taxon>Streptophyta</taxon>
        <taxon>Embryophyta</taxon>
        <taxon>Tracheophyta</taxon>
        <taxon>Spermatophyta</taxon>
        <taxon>Magnoliopsida</taxon>
        <taxon>Proteales</taxon>
        <taxon>Nelumbonaceae</taxon>
        <taxon>Nelumbo</taxon>
    </lineage>
</organism>
<keyword evidence="2" id="KW-1185">Reference proteome</keyword>
<dbReference type="eggNOG" id="ENOG502QWA8">
    <property type="taxonomic scope" value="Eukaryota"/>
</dbReference>
<dbReference type="InterPro" id="IPR032795">
    <property type="entry name" value="DUF3741-assoc"/>
</dbReference>
<gene>
    <name evidence="3" type="primary">LOC104613260</name>
</gene>
<feature type="compositionally biased region" description="Basic and acidic residues" evidence="1">
    <location>
        <begin position="440"/>
        <end position="454"/>
    </location>
</feature>
<feature type="compositionally biased region" description="Low complexity" evidence="1">
    <location>
        <begin position="72"/>
        <end position="81"/>
    </location>
</feature>
<feature type="region of interest" description="Disordered" evidence="1">
    <location>
        <begin position="205"/>
        <end position="225"/>
    </location>
</feature>
<sequence>MTTGIIQDQNLEKQIEKQMGCMAGFLQLFDRHQLLAGKRLYSTKRLPPSQAVDSTTQSENSLGSPACPSDLQQQQQQQQQQLYVRPSPENVKHSTPEIRNPVPEIATPVETPVKTPLPLPVFDFKEGLRSSWKFKEAPRLSLDSRATVDGKGKLYPREIQTNAAIFAATQCSVNSGEAASADDNDKQRRSPSVIARLMGLEVLPDSGREPLKKAEQPELRRSASESRVSRDLLQYRFVDGNNFQMKQPCQTNFGSNVISNAIRDNKSNVRTPDFMDFCVRKPKHEQPKSPSGCQSASTWKAPQQRKSFFDAQDFFPEPKQTGSLYGEIEKRLKMRGIDEPAKDLETLKQILEALQLKGLLHSKKSAEQQIGHRNFIYDRKFYAEDSPIVVMKPSRSPISTNRARRTTAESPPQNFRSKAGLRRNLNLASEASPPVKPRGGRPELDRNLQNERKARSSMSPDRNESSARSPSSLARRKPLSIDFQRRANDPVEQQRRTSPIHSPKINSKKVGSDQTTSRSPRNRKRTPEISPKERICSPTEDQSSTISESSISTSSLVDAESQRSKMEACNQGRSLLERCDKLLHSIAEITATELQPSPVSVLDSSFYKDESSPSPVLKRCIDFKDESGELEDENWSPVVSPVRLKFEDKTDDSDFLYISDMLRASNCLPEDSDVFLLLEKQYYKGDSSSKASALHRKLVFDTTTEILDRKRQLPPWKAFTVIGKASLQQVWSEFRRIRERDPAEDLVEVICGVLRKDMAGDAVNGWGDCPEEMSEAVLDIERMIFKDLVAETIRDLAAFAGKIRVPAPPRRKLVF</sequence>
<dbReference type="STRING" id="4432.A0A1U8BPX0"/>
<dbReference type="OMA" id="HGEIALY"/>
<feature type="region of interest" description="Disordered" evidence="1">
    <location>
        <begin position="392"/>
        <end position="563"/>
    </location>
</feature>
<dbReference type="Pfam" id="PF14309">
    <property type="entry name" value="DUF4378"/>
    <property type="match status" value="1"/>
</dbReference>
<reference evidence="3" key="1">
    <citation type="submission" date="2025-08" db="UniProtKB">
        <authorList>
            <consortium name="RefSeq"/>
        </authorList>
    </citation>
    <scope>IDENTIFICATION</scope>
</reference>
<evidence type="ECO:0000313" key="3">
    <source>
        <dbReference type="RefSeq" id="XP_010279298.1"/>
    </source>
</evidence>
<dbReference type="FunCoup" id="A0A1U8BPX0">
    <property type="interactions" value="522"/>
</dbReference>
<feature type="compositionally biased region" description="Polar residues" evidence="1">
    <location>
        <begin position="51"/>
        <end position="63"/>
    </location>
</feature>
<feature type="compositionally biased region" description="Basic and acidic residues" evidence="1">
    <location>
        <begin position="206"/>
        <end position="225"/>
    </location>
</feature>
<dbReference type="PANTHER" id="PTHR31680:SF12">
    <property type="entry name" value="OS11G0587300 PROTEIN"/>
    <property type="match status" value="1"/>
</dbReference>
<dbReference type="GO" id="GO:0051513">
    <property type="term" value="P:regulation of monopolar cell growth"/>
    <property type="evidence" value="ECO:0007669"/>
    <property type="project" value="InterPro"/>
</dbReference>
<feature type="compositionally biased region" description="Low complexity" evidence="1">
    <location>
        <begin position="543"/>
        <end position="555"/>
    </location>
</feature>
<dbReference type="RefSeq" id="XP_010279298.1">
    <property type="nucleotide sequence ID" value="XM_010280996.2"/>
</dbReference>
<evidence type="ECO:0000313" key="2">
    <source>
        <dbReference type="Proteomes" id="UP000189703"/>
    </source>
</evidence>
<feature type="compositionally biased region" description="Basic and acidic residues" evidence="1">
    <location>
        <begin position="483"/>
        <end position="495"/>
    </location>
</feature>
<evidence type="ECO:0000256" key="1">
    <source>
        <dbReference type="SAM" id="MobiDB-lite"/>
    </source>
</evidence>
<dbReference type="KEGG" id="nnu:104613260"/>
<dbReference type="Proteomes" id="UP000189703">
    <property type="component" value="Unplaced"/>
</dbReference>
<dbReference type="InterPro" id="IPR033334">
    <property type="entry name" value="LNG1/2"/>
</dbReference>
<dbReference type="InterPro" id="IPR025486">
    <property type="entry name" value="DUF4378"/>
</dbReference>
<dbReference type="GeneID" id="104613260"/>